<sequence length="191" mass="20610">MSADDEALRARPGEAAGGDDQYGRLLRAFSRLTAKQHEVLRYVSENRTSKEIAWELGISESAVNQRIEAVRGRTGSPPRAELARAYRQYLQDLEEACKPVPDKIPQVPDRLPIAQPQPQDGPAEQLALADAVHFTLTPPWQGEVIGRVGPEVLDGPHAGLSRTAAMVVIAGGMLLVAMVGLGVVDALSKLF</sequence>
<dbReference type="SMART" id="SM00421">
    <property type="entry name" value="HTH_LUXR"/>
    <property type="match status" value="1"/>
</dbReference>
<evidence type="ECO:0000313" key="4">
    <source>
        <dbReference type="EMBL" id="MCT2399330.1"/>
    </source>
</evidence>
<dbReference type="InterPro" id="IPR000792">
    <property type="entry name" value="Tscrpt_reg_LuxR_C"/>
</dbReference>
<evidence type="ECO:0000313" key="5">
    <source>
        <dbReference type="Proteomes" id="UP001165583"/>
    </source>
</evidence>
<comment type="caution">
    <text evidence="4">The sequence shown here is derived from an EMBL/GenBank/DDBJ whole genome shotgun (WGS) entry which is preliminary data.</text>
</comment>
<keyword evidence="5" id="KW-1185">Reference proteome</keyword>
<feature type="region of interest" description="Disordered" evidence="1">
    <location>
        <begin position="1"/>
        <end position="20"/>
    </location>
</feature>
<keyword evidence="2" id="KW-1133">Transmembrane helix</keyword>
<keyword evidence="2" id="KW-0472">Membrane</keyword>
<dbReference type="Gene3D" id="1.10.10.10">
    <property type="entry name" value="Winged helix-like DNA-binding domain superfamily/Winged helix DNA-binding domain"/>
    <property type="match status" value="1"/>
</dbReference>
<dbReference type="EMBL" id="JANZXA010000004">
    <property type="protein sequence ID" value="MCT2399330.1"/>
    <property type="molecule type" value="Genomic_DNA"/>
</dbReference>
<feature type="compositionally biased region" description="Basic and acidic residues" evidence="1">
    <location>
        <begin position="1"/>
        <end position="12"/>
    </location>
</feature>
<name>A0ABT2I3E3_9SPHN</name>
<evidence type="ECO:0000259" key="3">
    <source>
        <dbReference type="PROSITE" id="PS50043"/>
    </source>
</evidence>
<feature type="transmembrane region" description="Helical" evidence="2">
    <location>
        <begin position="164"/>
        <end position="187"/>
    </location>
</feature>
<evidence type="ECO:0000256" key="1">
    <source>
        <dbReference type="SAM" id="MobiDB-lite"/>
    </source>
</evidence>
<gene>
    <name evidence="4" type="ORF">NZK81_07205</name>
</gene>
<keyword evidence="2" id="KW-0812">Transmembrane</keyword>
<dbReference type="CDD" id="cd06170">
    <property type="entry name" value="LuxR_C_like"/>
    <property type="match status" value="1"/>
</dbReference>
<organism evidence="4 5">
    <name type="scientific">Novosphingobium mangrovi</name>
    <name type="common">ex Huang et al. 2023</name>
    <dbReference type="NCBI Taxonomy" id="2976432"/>
    <lineage>
        <taxon>Bacteria</taxon>
        <taxon>Pseudomonadati</taxon>
        <taxon>Pseudomonadota</taxon>
        <taxon>Alphaproteobacteria</taxon>
        <taxon>Sphingomonadales</taxon>
        <taxon>Sphingomonadaceae</taxon>
        <taxon>Novosphingobium</taxon>
    </lineage>
</organism>
<protein>
    <submittedName>
        <fullName evidence="4">Helix-turn-helix transcriptional regulator</fullName>
    </submittedName>
</protein>
<dbReference type="SUPFAM" id="SSF46894">
    <property type="entry name" value="C-terminal effector domain of the bipartite response regulators"/>
    <property type="match status" value="1"/>
</dbReference>
<dbReference type="InterPro" id="IPR013249">
    <property type="entry name" value="RNA_pol_sigma70_r4_t2"/>
</dbReference>
<dbReference type="InterPro" id="IPR016032">
    <property type="entry name" value="Sig_transdc_resp-reg_C-effctor"/>
</dbReference>
<proteinExistence type="predicted"/>
<accession>A0ABT2I3E3</accession>
<dbReference type="InterPro" id="IPR036388">
    <property type="entry name" value="WH-like_DNA-bd_sf"/>
</dbReference>
<dbReference type="PROSITE" id="PS50043">
    <property type="entry name" value="HTH_LUXR_2"/>
    <property type="match status" value="1"/>
</dbReference>
<evidence type="ECO:0000256" key="2">
    <source>
        <dbReference type="SAM" id="Phobius"/>
    </source>
</evidence>
<reference evidence="4" key="1">
    <citation type="submission" date="2022-09" db="EMBL/GenBank/DDBJ databases">
        <title>Novosphingobium sp. Nov., a polycyclic aromatic hydrocarbon-degrading bacterium isolated form mangrove sediments in HongKong.</title>
        <authorList>
            <person name="Hu Z."/>
        </authorList>
    </citation>
    <scope>NUCLEOTIDE SEQUENCE</scope>
    <source>
        <strain evidence="4">HK4-1</strain>
    </source>
</reference>
<feature type="domain" description="HTH luxR-type" evidence="3">
    <location>
        <begin position="25"/>
        <end position="90"/>
    </location>
</feature>
<dbReference type="Pfam" id="PF08281">
    <property type="entry name" value="Sigma70_r4_2"/>
    <property type="match status" value="1"/>
</dbReference>
<dbReference type="RefSeq" id="WP_260045372.1">
    <property type="nucleotide sequence ID" value="NZ_JANZXA010000004.1"/>
</dbReference>
<dbReference type="Proteomes" id="UP001165583">
    <property type="component" value="Unassembled WGS sequence"/>
</dbReference>